<evidence type="ECO:0000256" key="1">
    <source>
        <dbReference type="SAM" id="MobiDB-lite"/>
    </source>
</evidence>
<proteinExistence type="predicted"/>
<keyword evidence="3" id="KW-1185">Reference proteome</keyword>
<evidence type="ECO:0000313" key="2">
    <source>
        <dbReference type="EMBL" id="PKY60984.1"/>
    </source>
</evidence>
<feature type="region of interest" description="Disordered" evidence="1">
    <location>
        <begin position="24"/>
        <end position="62"/>
    </location>
</feature>
<evidence type="ECO:0000313" key="3">
    <source>
        <dbReference type="Proteomes" id="UP000234323"/>
    </source>
</evidence>
<protein>
    <submittedName>
        <fullName evidence="2">Uncharacterized protein</fullName>
    </submittedName>
</protein>
<accession>A0A2I1HQ22</accession>
<dbReference type="AlphaFoldDB" id="A0A2I1HQ22"/>
<name>A0A2I1HQ22_9GLOM</name>
<sequence length="116" mass="13062">MVRKLCCDSDDSYYSPHVLKIPESITDKDEGSVSNTRSLRPRTKSSSNNNPGSSSSSTSYKSQMNNQNLSFIDFKFNGILGQERSGKTLKCEFRGNTIGLNCTYILKEMQNEVKIY</sequence>
<feature type="compositionally biased region" description="Low complexity" evidence="1">
    <location>
        <begin position="45"/>
        <end position="62"/>
    </location>
</feature>
<organism evidence="2 3">
    <name type="scientific">Rhizophagus irregularis</name>
    <dbReference type="NCBI Taxonomy" id="588596"/>
    <lineage>
        <taxon>Eukaryota</taxon>
        <taxon>Fungi</taxon>
        <taxon>Fungi incertae sedis</taxon>
        <taxon>Mucoromycota</taxon>
        <taxon>Glomeromycotina</taxon>
        <taxon>Glomeromycetes</taxon>
        <taxon>Glomerales</taxon>
        <taxon>Glomeraceae</taxon>
        <taxon>Rhizophagus</taxon>
    </lineage>
</organism>
<dbReference type="Proteomes" id="UP000234323">
    <property type="component" value="Unassembled WGS sequence"/>
</dbReference>
<comment type="caution">
    <text evidence="2">The sequence shown here is derived from an EMBL/GenBank/DDBJ whole genome shotgun (WGS) entry which is preliminary data.</text>
</comment>
<reference evidence="2 3" key="1">
    <citation type="submission" date="2015-10" db="EMBL/GenBank/DDBJ databases">
        <title>Genome analyses suggest a sexual origin of heterokaryosis in a supposedly ancient asexual fungus.</title>
        <authorList>
            <person name="Ropars J."/>
            <person name="Sedzielewska K."/>
            <person name="Noel J."/>
            <person name="Charron P."/>
            <person name="Farinelli L."/>
            <person name="Marton T."/>
            <person name="Kruger M."/>
            <person name="Pelin A."/>
            <person name="Brachmann A."/>
            <person name="Corradi N."/>
        </authorList>
    </citation>
    <scope>NUCLEOTIDE SEQUENCE [LARGE SCALE GENOMIC DNA]</scope>
    <source>
        <strain evidence="2 3">A4</strain>
    </source>
</reference>
<dbReference type="EMBL" id="LLXI01004819">
    <property type="protein sequence ID" value="PKY60984.1"/>
    <property type="molecule type" value="Genomic_DNA"/>
</dbReference>
<gene>
    <name evidence="2" type="ORF">RhiirA4_195349</name>
</gene>